<keyword evidence="5" id="KW-0539">Nucleus</keyword>
<accession>A0AAD4S6D9</accession>
<evidence type="ECO:0000313" key="7">
    <source>
        <dbReference type="EMBL" id="KAI3867610.1"/>
    </source>
</evidence>
<evidence type="ECO:0000256" key="4">
    <source>
        <dbReference type="ARBA" id="ARBA00023163"/>
    </source>
</evidence>
<dbReference type="GO" id="GO:0003677">
    <property type="term" value="F:DNA binding"/>
    <property type="evidence" value="ECO:0007669"/>
    <property type="project" value="UniProtKB-KW"/>
</dbReference>
<dbReference type="InterPro" id="IPR001005">
    <property type="entry name" value="SANT/Myb"/>
</dbReference>
<comment type="subcellular location">
    <subcellularLocation>
        <location evidence="1">Nucleus</location>
    </subcellularLocation>
</comment>
<keyword evidence="8" id="KW-1185">Reference proteome</keyword>
<dbReference type="PANTHER" id="PTHR21654:SF7">
    <property type="entry name" value="HOMEODOMAIN-LIKE SUPERFAMILY PROTEIN"/>
    <property type="match status" value="1"/>
</dbReference>
<dbReference type="Proteomes" id="UP001202328">
    <property type="component" value="Unassembled WGS sequence"/>
</dbReference>
<dbReference type="Pfam" id="PF13837">
    <property type="entry name" value="Myb_DNA-bind_4"/>
    <property type="match status" value="1"/>
</dbReference>
<dbReference type="Gene3D" id="1.10.10.60">
    <property type="entry name" value="Homeodomain-like"/>
    <property type="match status" value="1"/>
</dbReference>
<keyword evidence="4" id="KW-0804">Transcription</keyword>
<dbReference type="PANTHER" id="PTHR21654">
    <property type="entry name" value="FI21293P1"/>
    <property type="match status" value="1"/>
</dbReference>
<name>A0AAD4S6D9_9MAGN</name>
<dbReference type="PROSITE" id="PS50090">
    <property type="entry name" value="MYB_LIKE"/>
    <property type="match status" value="1"/>
</dbReference>
<feature type="domain" description="Myb-like" evidence="6">
    <location>
        <begin position="299"/>
        <end position="363"/>
    </location>
</feature>
<evidence type="ECO:0000256" key="2">
    <source>
        <dbReference type="ARBA" id="ARBA00023015"/>
    </source>
</evidence>
<dbReference type="GO" id="GO:0005634">
    <property type="term" value="C:nucleus"/>
    <property type="evidence" value="ECO:0007669"/>
    <property type="project" value="UniProtKB-SubCell"/>
</dbReference>
<sequence>MSVTMDLSEEISPLSVTCSYYSLNTYLQTPSSQLQFRSDLPLQKRPHVRNNQFFTEIAKSSTNFESILPDENNKNGFCSSLNDLAGKDEATGDGGENDGLLQLALLKSRSGIDSQVRVSSNPEGPLSEIFSRLQNTVQEPNVVNPIEEEEVGVKTTHPCSADTVLHEFRNEIVDDELAEILCRKRRKREIRKELKFHFEDLVNKMLKKQEDMYKVLLETMEQKEKDRITREETWRNLERERMRKEEERRAQDTHRSLALLSLLEKFCGQQEINTTQYNGQQIIGIAPSPETILPDQSGQEKERLKRWPKHEIQALISLRMAMPQKMLTGATKFGMWEEISLGMASMGFTKTAKKCQEKWENINKCFKRVARSGKKRAENAKTCPYFQELDMFCKNRSHWF</sequence>
<dbReference type="GO" id="GO:0006355">
    <property type="term" value="P:regulation of DNA-templated transcription"/>
    <property type="evidence" value="ECO:0007669"/>
    <property type="project" value="UniProtKB-ARBA"/>
</dbReference>
<evidence type="ECO:0000313" key="8">
    <source>
        <dbReference type="Proteomes" id="UP001202328"/>
    </source>
</evidence>
<evidence type="ECO:0000259" key="6">
    <source>
        <dbReference type="PROSITE" id="PS50090"/>
    </source>
</evidence>
<gene>
    <name evidence="7" type="ORF">MKW98_005987</name>
</gene>
<keyword evidence="2" id="KW-0805">Transcription regulation</keyword>
<dbReference type="CDD" id="cd12203">
    <property type="entry name" value="GT1"/>
    <property type="match status" value="1"/>
</dbReference>
<proteinExistence type="predicted"/>
<evidence type="ECO:0000256" key="3">
    <source>
        <dbReference type="ARBA" id="ARBA00023125"/>
    </source>
</evidence>
<keyword evidence="3" id="KW-0238">DNA-binding</keyword>
<dbReference type="EMBL" id="JAJJMB010013545">
    <property type="protein sequence ID" value="KAI3867610.1"/>
    <property type="molecule type" value="Genomic_DNA"/>
</dbReference>
<dbReference type="InterPro" id="IPR044822">
    <property type="entry name" value="Myb_DNA-bind_4"/>
</dbReference>
<evidence type="ECO:0000256" key="1">
    <source>
        <dbReference type="ARBA" id="ARBA00004123"/>
    </source>
</evidence>
<comment type="caution">
    <text evidence="7">The sequence shown here is derived from an EMBL/GenBank/DDBJ whole genome shotgun (WGS) entry which is preliminary data.</text>
</comment>
<protein>
    <recommendedName>
        <fullName evidence="6">Myb-like domain-containing protein</fullName>
    </recommendedName>
</protein>
<evidence type="ECO:0000256" key="5">
    <source>
        <dbReference type="ARBA" id="ARBA00023242"/>
    </source>
</evidence>
<dbReference type="AlphaFoldDB" id="A0AAD4S6D9"/>
<organism evidence="7 8">
    <name type="scientific">Papaver atlanticum</name>
    <dbReference type="NCBI Taxonomy" id="357466"/>
    <lineage>
        <taxon>Eukaryota</taxon>
        <taxon>Viridiplantae</taxon>
        <taxon>Streptophyta</taxon>
        <taxon>Embryophyta</taxon>
        <taxon>Tracheophyta</taxon>
        <taxon>Spermatophyta</taxon>
        <taxon>Magnoliopsida</taxon>
        <taxon>Ranunculales</taxon>
        <taxon>Papaveraceae</taxon>
        <taxon>Papaveroideae</taxon>
        <taxon>Papaver</taxon>
    </lineage>
</organism>
<reference evidence="7" key="1">
    <citation type="submission" date="2022-04" db="EMBL/GenBank/DDBJ databases">
        <title>A functionally conserved STORR gene fusion in Papaver species that diverged 16.8 million years ago.</title>
        <authorList>
            <person name="Catania T."/>
        </authorList>
    </citation>
    <scope>NUCLEOTIDE SEQUENCE</scope>
    <source>
        <strain evidence="7">S-188037</strain>
    </source>
</reference>